<evidence type="ECO:0000313" key="1">
    <source>
        <dbReference type="EMBL" id="CAG8788642.1"/>
    </source>
</evidence>
<dbReference type="AlphaFoldDB" id="A0A9N9JN08"/>
<protein>
    <submittedName>
        <fullName evidence="1">7563_t:CDS:1</fullName>
    </submittedName>
</protein>
<feature type="non-terminal residue" evidence="1">
    <location>
        <position position="1"/>
    </location>
</feature>
<organism evidence="1 2">
    <name type="scientific">Acaulospora morrowiae</name>
    <dbReference type="NCBI Taxonomy" id="94023"/>
    <lineage>
        <taxon>Eukaryota</taxon>
        <taxon>Fungi</taxon>
        <taxon>Fungi incertae sedis</taxon>
        <taxon>Mucoromycota</taxon>
        <taxon>Glomeromycotina</taxon>
        <taxon>Glomeromycetes</taxon>
        <taxon>Diversisporales</taxon>
        <taxon>Acaulosporaceae</taxon>
        <taxon>Acaulospora</taxon>
    </lineage>
</organism>
<feature type="non-terminal residue" evidence="1">
    <location>
        <position position="142"/>
    </location>
</feature>
<dbReference type="OrthoDB" id="2417504at2759"/>
<sequence>KSNLVTLHRYLTKLSDATFCLMNAQDLMTFNFDFFDECKDSDDDDAIMDEYEVEEKIQDKEDFIVHTGLKLNIKDKNSGDKLTLDSYPPPVMPIESYHNQSFIICRTVEPFESTKEYSVKNKSADQVLNAFKDTNLRVSPSI</sequence>
<reference evidence="1" key="1">
    <citation type="submission" date="2021-06" db="EMBL/GenBank/DDBJ databases">
        <authorList>
            <person name="Kallberg Y."/>
            <person name="Tangrot J."/>
            <person name="Rosling A."/>
        </authorList>
    </citation>
    <scope>NUCLEOTIDE SEQUENCE</scope>
    <source>
        <strain evidence="1">CL551</strain>
    </source>
</reference>
<accession>A0A9N9JN08</accession>
<proteinExistence type="predicted"/>
<gene>
    <name evidence="1" type="ORF">AMORRO_LOCUS17948</name>
</gene>
<evidence type="ECO:0000313" key="2">
    <source>
        <dbReference type="Proteomes" id="UP000789342"/>
    </source>
</evidence>
<dbReference type="Proteomes" id="UP000789342">
    <property type="component" value="Unassembled WGS sequence"/>
</dbReference>
<name>A0A9N9JN08_9GLOM</name>
<comment type="caution">
    <text evidence="1">The sequence shown here is derived from an EMBL/GenBank/DDBJ whole genome shotgun (WGS) entry which is preliminary data.</text>
</comment>
<dbReference type="EMBL" id="CAJVPV010059203">
    <property type="protein sequence ID" value="CAG8788642.1"/>
    <property type="molecule type" value="Genomic_DNA"/>
</dbReference>
<keyword evidence="2" id="KW-1185">Reference proteome</keyword>